<reference evidence="5" key="1">
    <citation type="journal article" date="2019" name="Int. J. Syst. Evol. Microbiol.">
        <title>The Global Catalogue of Microorganisms (GCM) 10K type strain sequencing project: providing services to taxonomists for standard genome sequencing and annotation.</title>
        <authorList>
            <consortium name="The Broad Institute Genomics Platform"/>
            <consortium name="The Broad Institute Genome Sequencing Center for Infectious Disease"/>
            <person name="Wu L."/>
            <person name="Ma J."/>
        </authorList>
    </citation>
    <scope>NUCLEOTIDE SEQUENCE [LARGE SCALE GENOMIC DNA]</scope>
    <source>
        <strain evidence="5">CGMCC 4.7178</strain>
    </source>
</reference>
<evidence type="ECO:0000313" key="5">
    <source>
        <dbReference type="Proteomes" id="UP000631535"/>
    </source>
</evidence>
<sequence length="199" mass="20328">MTTPSSAPTPPGRAEAPAPAHDGPGTTDSRPARGGWRDRLRGRSELGVSLLLLAVGVLVLSDTLTMETVANQRGPVGPRTVPLAVGIALLVVAVVLAVDVLRGGRGEAEAGEDVDLDEPSDWRTVALLAGIFLATAALIDPLGFPITGALLFWGSAYALGSRNLTRDPLIAAVLSLATFAAFNTLLGVPLPGGPLMGVL</sequence>
<dbReference type="Proteomes" id="UP000631535">
    <property type="component" value="Unassembled WGS sequence"/>
</dbReference>
<evidence type="ECO:0000256" key="2">
    <source>
        <dbReference type="SAM" id="Phobius"/>
    </source>
</evidence>
<gene>
    <name evidence="4" type="ORF">GCM10012287_45670</name>
</gene>
<comment type="caution">
    <text evidence="4">The sequence shown here is derived from an EMBL/GenBank/DDBJ whole genome shotgun (WGS) entry which is preliminary data.</text>
</comment>
<feature type="transmembrane region" description="Helical" evidence="2">
    <location>
        <begin position="169"/>
        <end position="190"/>
    </location>
</feature>
<feature type="transmembrane region" description="Helical" evidence="2">
    <location>
        <begin position="81"/>
        <end position="104"/>
    </location>
</feature>
<dbReference type="InterPro" id="IPR009936">
    <property type="entry name" value="DUF1468"/>
</dbReference>
<proteinExistence type="predicted"/>
<organism evidence="4 5">
    <name type="scientific">Streptomyces daqingensis</name>
    <dbReference type="NCBI Taxonomy" id="1472640"/>
    <lineage>
        <taxon>Bacteria</taxon>
        <taxon>Bacillati</taxon>
        <taxon>Actinomycetota</taxon>
        <taxon>Actinomycetes</taxon>
        <taxon>Kitasatosporales</taxon>
        <taxon>Streptomycetaceae</taxon>
        <taxon>Streptomyces</taxon>
    </lineage>
</organism>
<dbReference type="Pfam" id="PF07331">
    <property type="entry name" value="TctB"/>
    <property type="match status" value="1"/>
</dbReference>
<feature type="transmembrane region" description="Helical" evidence="2">
    <location>
        <begin position="124"/>
        <end position="157"/>
    </location>
</feature>
<feature type="transmembrane region" description="Helical" evidence="2">
    <location>
        <begin position="46"/>
        <end position="69"/>
    </location>
</feature>
<dbReference type="RefSeq" id="WP_189039090.1">
    <property type="nucleotide sequence ID" value="NZ_BMMP01000016.1"/>
</dbReference>
<evidence type="ECO:0000259" key="3">
    <source>
        <dbReference type="Pfam" id="PF07331"/>
    </source>
</evidence>
<feature type="region of interest" description="Disordered" evidence="1">
    <location>
        <begin position="1"/>
        <end position="37"/>
    </location>
</feature>
<evidence type="ECO:0000256" key="1">
    <source>
        <dbReference type="SAM" id="MobiDB-lite"/>
    </source>
</evidence>
<keyword evidence="2" id="KW-0812">Transmembrane</keyword>
<keyword evidence="5" id="KW-1185">Reference proteome</keyword>
<name>A0ABQ2MNP3_9ACTN</name>
<dbReference type="EMBL" id="BMMP01000016">
    <property type="protein sequence ID" value="GGO55134.1"/>
    <property type="molecule type" value="Genomic_DNA"/>
</dbReference>
<evidence type="ECO:0000313" key="4">
    <source>
        <dbReference type="EMBL" id="GGO55134.1"/>
    </source>
</evidence>
<keyword evidence="2" id="KW-0472">Membrane</keyword>
<protein>
    <recommendedName>
        <fullName evidence="3">DUF1468 domain-containing protein</fullName>
    </recommendedName>
</protein>
<feature type="domain" description="DUF1468" evidence="3">
    <location>
        <begin position="48"/>
        <end position="191"/>
    </location>
</feature>
<accession>A0ABQ2MNP3</accession>
<keyword evidence="2" id="KW-1133">Transmembrane helix</keyword>